<dbReference type="SUPFAM" id="SSF109998">
    <property type="entry name" value="Triger factor/SurA peptide-binding domain-like"/>
    <property type="match status" value="1"/>
</dbReference>
<sequence length="220" mass="24124">MNEKLVAFTQTGAKWQPANSIASRNNIFVNARCRSTDGTAQIMYGNGKLMLCKFIPLTVLLAFTGCSPEGKDHETADSQVKGGPVVVGLATVVGQTITAVDVDRYERSLPPNLHSKKEGVAAYREYLQSLVNKELVLYEAKKRGLDQLPGLEQTLTKMVNKRIAGELSDEMVSAGVSITEAELRAFYEEHSLGWEIWPAHILSASEEDAREIIRLLDAGS</sequence>
<evidence type="ECO:0008006" key="2">
    <source>
        <dbReference type="Google" id="ProtNLM"/>
    </source>
</evidence>
<dbReference type="Gene3D" id="1.10.8.1040">
    <property type="match status" value="1"/>
</dbReference>
<gene>
    <name evidence="1" type="ORF">METZ01_LOCUS487540</name>
</gene>
<name>A0A383CQN5_9ZZZZ</name>
<organism evidence="1">
    <name type="scientific">marine metagenome</name>
    <dbReference type="NCBI Taxonomy" id="408172"/>
    <lineage>
        <taxon>unclassified sequences</taxon>
        <taxon>metagenomes</taxon>
        <taxon>ecological metagenomes</taxon>
    </lineage>
</organism>
<reference evidence="1" key="1">
    <citation type="submission" date="2018-05" db="EMBL/GenBank/DDBJ databases">
        <authorList>
            <person name="Lanie J.A."/>
            <person name="Ng W.-L."/>
            <person name="Kazmierczak K.M."/>
            <person name="Andrzejewski T.M."/>
            <person name="Davidsen T.M."/>
            <person name="Wayne K.J."/>
            <person name="Tettelin H."/>
            <person name="Glass J.I."/>
            <person name="Rusch D."/>
            <person name="Podicherti R."/>
            <person name="Tsui H.-C.T."/>
            <person name="Winkler M.E."/>
        </authorList>
    </citation>
    <scope>NUCLEOTIDE SEQUENCE</scope>
</reference>
<dbReference type="EMBL" id="UINC01210982">
    <property type="protein sequence ID" value="SVE34686.1"/>
    <property type="molecule type" value="Genomic_DNA"/>
</dbReference>
<proteinExistence type="predicted"/>
<accession>A0A383CQN5</accession>
<protein>
    <recommendedName>
        <fullName evidence="2">SurA N-terminal domain-containing protein</fullName>
    </recommendedName>
</protein>
<evidence type="ECO:0000313" key="1">
    <source>
        <dbReference type="EMBL" id="SVE34686.1"/>
    </source>
</evidence>
<dbReference type="InterPro" id="IPR027304">
    <property type="entry name" value="Trigger_fact/SurA_dom_sf"/>
</dbReference>
<feature type="non-terminal residue" evidence="1">
    <location>
        <position position="220"/>
    </location>
</feature>
<dbReference type="AlphaFoldDB" id="A0A383CQN5"/>